<dbReference type="InterPro" id="IPR036388">
    <property type="entry name" value="WH-like_DNA-bd_sf"/>
</dbReference>
<keyword evidence="2" id="KW-0238">DNA-binding</keyword>
<dbReference type="GO" id="GO:0003677">
    <property type="term" value="F:DNA binding"/>
    <property type="evidence" value="ECO:0007669"/>
    <property type="project" value="UniProtKB-KW"/>
</dbReference>
<dbReference type="Proteomes" id="UP001266099">
    <property type="component" value="Unassembled WGS sequence"/>
</dbReference>
<reference evidence="2 3" key="1">
    <citation type="submission" date="2023-07" db="EMBL/GenBank/DDBJ databases">
        <title>Sequencing the genomes of 1000 actinobacteria strains.</title>
        <authorList>
            <person name="Klenk H.-P."/>
        </authorList>
    </citation>
    <scope>NUCLEOTIDE SEQUENCE [LARGE SCALE GENOMIC DNA]</scope>
    <source>
        <strain evidence="2 3">DSM 15539</strain>
    </source>
</reference>
<evidence type="ECO:0000313" key="3">
    <source>
        <dbReference type="Proteomes" id="UP001266099"/>
    </source>
</evidence>
<proteinExistence type="predicted"/>
<dbReference type="InterPro" id="IPR000835">
    <property type="entry name" value="HTH_MarR-typ"/>
</dbReference>
<dbReference type="InterPro" id="IPR039422">
    <property type="entry name" value="MarR/SlyA-like"/>
</dbReference>
<dbReference type="Pfam" id="PF12802">
    <property type="entry name" value="MarR_2"/>
    <property type="match status" value="1"/>
</dbReference>
<evidence type="ECO:0000259" key="1">
    <source>
        <dbReference type="PROSITE" id="PS50995"/>
    </source>
</evidence>
<dbReference type="PROSITE" id="PS50995">
    <property type="entry name" value="HTH_MARR_2"/>
    <property type="match status" value="1"/>
</dbReference>
<dbReference type="InterPro" id="IPR036390">
    <property type="entry name" value="WH_DNA-bd_sf"/>
</dbReference>
<keyword evidence="3" id="KW-1185">Reference proteome</keyword>
<dbReference type="PRINTS" id="PR00598">
    <property type="entry name" value="HTHMARR"/>
</dbReference>
<gene>
    <name evidence="2" type="ORF">J2S36_000840</name>
</gene>
<feature type="domain" description="HTH marR-type" evidence="1">
    <location>
        <begin position="14"/>
        <end position="149"/>
    </location>
</feature>
<evidence type="ECO:0000313" key="2">
    <source>
        <dbReference type="EMBL" id="MDR6939297.1"/>
    </source>
</evidence>
<protein>
    <submittedName>
        <fullName evidence="2">DNA-binding MarR family transcriptional regulator</fullName>
    </submittedName>
</protein>
<comment type="caution">
    <text evidence="2">The sequence shown here is derived from an EMBL/GenBank/DDBJ whole genome shotgun (WGS) entry which is preliminary data.</text>
</comment>
<dbReference type="PANTHER" id="PTHR33164">
    <property type="entry name" value="TRANSCRIPTIONAL REGULATOR, MARR FAMILY"/>
    <property type="match status" value="1"/>
</dbReference>
<sequence length="149" mass="17119">MKDRQDVPWLNDTEQQAWRNLLRGTALMLERISADLETESQLQINEYDILVNLSEAEDRKMRMSDLADAVVHSRSRLTHTVKRLEKEGLVERCRCNEDRRGIICCLTDAGFARLVAAAPGHVISVREHLFARLQPQEVLELGRLAEKLI</sequence>
<organism evidence="2 3">
    <name type="scientific">Arcanobacterium hippocoleae</name>
    <dbReference type="NCBI Taxonomy" id="149017"/>
    <lineage>
        <taxon>Bacteria</taxon>
        <taxon>Bacillati</taxon>
        <taxon>Actinomycetota</taxon>
        <taxon>Actinomycetes</taxon>
        <taxon>Actinomycetales</taxon>
        <taxon>Actinomycetaceae</taxon>
        <taxon>Arcanobacterium</taxon>
    </lineage>
</organism>
<dbReference type="RefSeq" id="WP_309955880.1">
    <property type="nucleotide sequence ID" value="NZ_CP136414.1"/>
</dbReference>
<dbReference type="PANTHER" id="PTHR33164:SF99">
    <property type="entry name" value="MARR FAMILY REGULATORY PROTEIN"/>
    <property type="match status" value="1"/>
</dbReference>
<dbReference type="Gene3D" id="1.10.10.10">
    <property type="entry name" value="Winged helix-like DNA-binding domain superfamily/Winged helix DNA-binding domain"/>
    <property type="match status" value="1"/>
</dbReference>
<dbReference type="SUPFAM" id="SSF46785">
    <property type="entry name" value="Winged helix' DNA-binding domain"/>
    <property type="match status" value="1"/>
</dbReference>
<dbReference type="EMBL" id="JAVDUJ010000001">
    <property type="protein sequence ID" value="MDR6939297.1"/>
    <property type="molecule type" value="Genomic_DNA"/>
</dbReference>
<name>A0ABU1T1S1_9ACTO</name>
<accession>A0ABU1T1S1</accession>
<dbReference type="SMART" id="SM00347">
    <property type="entry name" value="HTH_MARR"/>
    <property type="match status" value="1"/>
</dbReference>